<protein>
    <submittedName>
        <fullName evidence="2">Cupin</fullName>
    </submittedName>
</protein>
<sequence>MAKPEVEFTPVSSVEFTPCDPPIEGLSEAILARDDESDAVTRILKFEPGTDTSPNGPLRHDFWEEVFIFEGSFVDQRLNKTFKAGDWATRPPGMEHGPWISETGAKMFEVRYYSRDGAGHE</sequence>
<dbReference type="Pfam" id="PF12973">
    <property type="entry name" value="Cupin_7"/>
    <property type="match status" value="1"/>
</dbReference>
<dbReference type="AlphaFoldDB" id="A0A7X6HD12"/>
<dbReference type="InterPro" id="IPR014710">
    <property type="entry name" value="RmlC-like_jellyroll"/>
</dbReference>
<name>A0A7X6HD12_9MICC</name>
<feature type="domain" description="ChrR-like cupin" evidence="1">
    <location>
        <begin position="12"/>
        <end position="108"/>
    </location>
</feature>
<comment type="caution">
    <text evidence="2">The sequence shown here is derived from an EMBL/GenBank/DDBJ whole genome shotgun (WGS) entry which is preliminary data.</text>
</comment>
<gene>
    <name evidence="2" type="ORF">HGG74_03785</name>
</gene>
<dbReference type="InterPro" id="IPR025979">
    <property type="entry name" value="ChrR-like_cupin_dom"/>
</dbReference>
<dbReference type="EMBL" id="JAAZSQ010000002">
    <property type="protein sequence ID" value="NKX53676.1"/>
    <property type="molecule type" value="Genomic_DNA"/>
</dbReference>
<accession>A0A7X6HD12</accession>
<reference evidence="2 3" key="1">
    <citation type="submission" date="2020-04" db="EMBL/GenBank/DDBJ databases">
        <title>Arthrobacter sp. nov.</title>
        <authorList>
            <person name="Liu S."/>
        </authorList>
    </citation>
    <scope>NUCLEOTIDE SEQUENCE [LARGE SCALE GENOMIC DNA]</scope>
    <source>
        <strain evidence="2 3">E918</strain>
    </source>
</reference>
<evidence type="ECO:0000259" key="1">
    <source>
        <dbReference type="Pfam" id="PF12973"/>
    </source>
</evidence>
<dbReference type="Proteomes" id="UP000544090">
    <property type="component" value="Unassembled WGS sequence"/>
</dbReference>
<dbReference type="Gene3D" id="2.60.120.10">
    <property type="entry name" value="Jelly Rolls"/>
    <property type="match status" value="1"/>
</dbReference>
<dbReference type="RefSeq" id="WP_168485003.1">
    <property type="nucleotide sequence ID" value="NZ_JAAZSQ010000002.1"/>
</dbReference>
<dbReference type="InterPro" id="IPR011051">
    <property type="entry name" value="RmlC_Cupin_sf"/>
</dbReference>
<organism evidence="2 3">
    <name type="scientific">Arthrobacter mobilis</name>
    <dbReference type="NCBI Taxonomy" id="2724944"/>
    <lineage>
        <taxon>Bacteria</taxon>
        <taxon>Bacillati</taxon>
        <taxon>Actinomycetota</taxon>
        <taxon>Actinomycetes</taxon>
        <taxon>Micrococcales</taxon>
        <taxon>Micrococcaceae</taxon>
        <taxon>Arthrobacter</taxon>
    </lineage>
</organism>
<dbReference type="SUPFAM" id="SSF51182">
    <property type="entry name" value="RmlC-like cupins"/>
    <property type="match status" value="1"/>
</dbReference>
<proteinExistence type="predicted"/>
<evidence type="ECO:0000313" key="3">
    <source>
        <dbReference type="Proteomes" id="UP000544090"/>
    </source>
</evidence>
<keyword evidence="3" id="KW-1185">Reference proteome</keyword>
<evidence type="ECO:0000313" key="2">
    <source>
        <dbReference type="EMBL" id="NKX53676.1"/>
    </source>
</evidence>